<dbReference type="Gene3D" id="2.40.160.10">
    <property type="entry name" value="Porin"/>
    <property type="match status" value="1"/>
</dbReference>
<evidence type="ECO:0000259" key="3">
    <source>
        <dbReference type="Pfam" id="PF13609"/>
    </source>
</evidence>
<dbReference type="InterPro" id="IPR023614">
    <property type="entry name" value="Porin_dom_sf"/>
</dbReference>
<name>A0ABY5WI78_9RHOB</name>
<evidence type="ECO:0000313" key="4">
    <source>
        <dbReference type="EMBL" id="UWQ41207.1"/>
    </source>
</evidence>
<evidence type="ECO:0000256" key="2">
    <source>
        <dbReference type="SAM" id="SignalP"/>
    </source>
</evidence>
<feature type="signal peptide" evidence="2">
    <location>
        <begin position="1"/>
        <end position="20"/>
    </location>
</feature>
<gene>
    <name evidence="4" type="ORF">K3718_17010</name>
</gene>
<keyword evidence="2" id="KW-0732">Signal</keyword>
<feature type="domain" description="Porin" evidence="3">
    <location>
        <begin position="7"/>
        <end position="331"/>
    </location>
</feature>
<dbReference type="SUPFAM" id="SSF56935">
    <property type="entry name" value="Porins"/>
    <property type="match status" value="1"/>
</dbReference>
<proteinExistence type="predicted"/>
<evidence type="ECO:0000256" key="1">
    <source>
        <dbReference type="SAM" id="MobiDB-lite"/>
    </source>
</evidence>
<sequence>MKKVLFATTALIATAGMAAAEVKISGYGRFGLDWNQANDGLPNNTDEADAAGEPSVSDAEETSITSRFRLTFDASTETDGGVTVGGRIRAQAESRDGVAGVANWSAPQFHVAYGGLRVNVGNIWGAIDSAPGLYLNTTSVGTGIDGMGFNSLAIGNGFNWDTFTSAGNGRNGVEAIYSVGGFTGHISYSKQNDLYESDGTDTGPVAAATRVEGEERTAVMLSYSFGDYFVTGAYQDSNVVANDELGFFAVGGDFGQFGATVSYGTTDASDSITLAGDVELGAASTIVAWVNSADQNTAAGRDGTAFGINYEYDLGGGVTFVAGAVSSHADDNENSVQAGLHFSF</sequence>
<feature type="region of interest" description="Disordered" evidence="1">
    <location>
        <begin position="38"/>
        <end position="63"/>
    </location>
</feature>
<dbReference type="Proteomes" id="UP001058514">
    <property type="component" value="Chromosome"/>
</dbReference>
<dbReference type="Pfam" id="PF13609">
    <property type="entry name" value="Porin_4"/>
    <property type="match status" value="1"/>
</dbReference>
<organism evidence="4 5">
    <name type="scientific">Leisingera aquaemixtae</name>
    <dbReference type="NCBI Taxonomy" id="1396826"/>
    <lineage>
        <taxon>Bacteria</taxon>
        <taxon>Pseudomonadati</taxon>
        <taxon>Pseudomonadota</taxon>
        <taxon>Alphaproteobacteria</taxon>
        <taxon>Rhodobacterales</taxon>
        <taxon>Roseobacteraceae</taxon>
        <taxon>Leisingera</taxon>
    </lineage>
</organism>
<evidence type="ECO:0000313" key="5">
    <source>
        <dbReference type="Proteomes" id="UP001058514"/>
    </source>
</evidence>
<dbReference type="EMBL" id="CP081051">
    <property type="protein sequence ID" value="UWQ41207.1"/>
    <property type="molecule type" value="Genomic_DNA"/>
</dbReference>
<dbReference type="RefSeq" id="WP_259964377.1">
    <property type="nucleotide sequence ID" value="NZ_CP081051.1"/>
</dbReference>
<dbReference type="InterPro" id="IPR033900">
    <property type="entry name" value="Gram_neg_porin_domain"/>
</dbReference>
<reference evidence="4" key="1">
    <citation type="submission" date="2021-08" db="EMBL/GenBank/DDBJ databases">
        <authorList>
            <person name="Nwanade C."/>
            <person name="Wang M."/>
            <person name="Masoudi A."/>
            <person name="Yu Z."/>
            <person name="Liu J."/>
        </authorList>
    </citation>
    <scope>NUCLEOTIDE SEQUENCE</scope>
    <source>
        <strain evidence="4">S166</strain>
    </source>
</reference>
<keyword evidence="5" id="KW-1185">Reference proteome</keyword>
<feature type="chain" id="PRO_5045504391" evidence="2">
    <location>
        <begin position="21"/>
        <end position="344"/>
    </location>
</feature>
<protein>
    <submittedName>
        <fullName evidence="4">Porin</fullName>
    </submittedName>
</protein>
<accession>A0ABY5WI78</accession>